<dbReference type="FunFam" id="3.10.20.590:FF:000001">
    <property type="entry name" value="Leucine--tRNA ligase"/>
    <property type="match status" value="1"/>
</dbReference>
<evidence type="ECO:0000313" key="15">
    <source>
        <dbReference type="EMBL" id="GLO34147.1"/>
    </source>
</evidence>
<feature type="binding site" evidence="9">
    <location>
        <position position="630"/>
    </location>
    <ligand>
        <name>ATP</name>
        <dbReference type="ChEBI" id="CHEBI:30616"/>
    </ligand>
</feature>
<feature type="domain" description="Aminoacyl-tRNA synthetase class Ia" evidence="11">
    <location>
        <begin position="422"/>
        <end position="580"/>
    </location>
</feature>
<keyword evidence="2 9" id="KW-0963">Cytoplasm</keyword>
<dbReference type="InterPro" id="IPR014729">
    <property type="entry name" value="Rossmann-like_a/b/a_fold"/>
</dbReference>
<dbReference type="FunFam" id="3.40.50.620:FF:000124">
    <property type="entry name" value="Leucine--tRNA ligase"/>
    <property type="match status" value="1"/>
</dbReference>
<dbReference type="InterPro" id="IPR009008">
    <property type="entry name" value="Val/Leu/Ile-tRNA-synth_edit"/>
</dbReference>
<dbReference type="NCBIfam" id="TIGR00396">
    <property type="entry name" value="leuS_bact"/>
    <property type="match status" value="1"/>
</dbReference>
<comment type="caution">
    <text evidence="15">The sequence shown here is derived from an EMBL/GenBank/DDBJ whole genome shotgun (WGS) entry which is preliminary data.</text>
</comment>
<dbReference type="EC" id="6.1.1.4" evidence="9"/>
<dbReference type="PROSITE" id="PS00178">
    <property type="entry name" value="AA_TRNA_LIGASE_I"/>
    <property type="match status" value="1"/>
</dbReference>
<feature type="short sequence motif" description="'HIGH' region" evidence="9">
    <location>
        <begin position="42"/>
        <end position="52"/>
    </location>
</feature>
<dbReference type="GO" id="GO:0005829">
    <property type="term" value="C:cytosol"/>
    <property type="evidence" value="ECO:0007669"/>
    <property type="project" value="TreeGrafter"/>
</dbReference>
<dbReference type="InterPro" id="IPR025709">
    <property type="entry name" value="Leu_tRNA-synth_edit"/>
</dbReference>
<feature type="domain" description="Methionyl/Leucyl tRNA synthetase" evidence="13">
    <location>
        <begin position="39"/>
        <end position="171"/>
    </location>
</feature>
<dbReference type="FunFam" id="3.40.50.620:FF:000003">
    <property type="entry name" value="Leucine--tRNA ligase"/>
    <property type="match status" value="1"/>
</dbReference>
<evidence type="ECO:0000256" key="10">
    <source>
        <dbReference type="RuleBase" id="RU363035"/>
    </source>
</evidence>
<evidence type="ECO:0000256" key="8">
    <source>
        <dbReference type="ARBA" id="ARBA00047469"/>
    </source>
</evidence>
<dbReference type="SUPFAM" id="SSF52374">
    <property type="entry name" value="Nucleotidylyl transferase"/>
    <property type="match status" value="1"/>
</dbReference>
<dbReference type="Gene3D" id="3.10.20.590">
    <property type="match status" value="1"/>
</dbReference>
<keyword evidence="7 9" id="KW-0030">Aminoacyl-tRNA synthetase</keyword>
<dbReference type="Pfam" id="PF08264">
    <property type="entry name" value="Anticodon_1"/>
    <property type="match status" value="1"/>
</dbReference>
<evidence type="ECO:0000256" key="1">
    <source>
        <dbReference type="ARBA" id="ARBA00005594"/>
    </source>
</evidence>
<dbReference type="EMBL" id="BSKJ01000002">
    <property type="protein sequence ID" value="GLO34147.1"/>
    <property type="molecule type" value="Genomic_DNA"/>
</dbReference>
<feature type="domain" description="Aminoacyl-tRNA synthetase class Ia" evidence="11">
    <location>
        <begin position="626"/>
        <end position="660"/>
    </location>
</feature>
<dbReference type="InterPro" id="IPR002302">
    <property type="entry name" value="Leu-tRNA-ligase"/>
</dbReference>
<dbReference type="HAMAP" id="MF_00049_B">
    <property type="entry name" value="Leu_tRNA_synth_B"/>
    <property type="match status" value="1"/>
</dbReference>
<evidence type="ECO:0000256" key="6">
    <source>
        <dbReference type="ARBA" id="ARBA00022917"/>
    </source>
</evidence>
<keyword evidence="3 9" id="KW-0436">Ligase</keyword>
<name>A0AA37R9T5_PSEPU</name>
<feature type="short sequence motif" description="'KMSKS' region" evidence="9">
    <location>
        <begin position="627"/>
        <end position="631"/>
    </location>
</feature>
<dbReference type="AlphaFoldDB" id="A0AA37R9T5"/>
<dbReference type="Pfam" id="PF00133">
    <property type="entry name" value="tRNA-synt_1"/>
    <property type="match status" value="2"/>
</dbReference>
<evidence type="ECO:0000256" key="2">
    <source>
        <dbReference type="ARBA" id="ARBA00022490"/>
    </source>
</evidence>
<dbReference type="FunFam" id="3.90.740.10:FF:000012">
    <property type="entry name" value="Leucine--tRNA ligase"/>
    <property type="match status" value="1"/>
</dbReference>
<dbReference type="PANTHER" id="PTHR43740">
    <property type="entry name" value="LEUCYL-TRNA SYNTHETASE"/>
    <property type="match status" value="1"/>
</dbReference>
<dbReference type="Pfam" id="PF13603">
    <property type="entry name" value="tRNA-synt_1_2"/>
    <property type="match status" value="1"/>
</dbReference>
<dbReference type="PRINTS" id="PR00985">
    <property type="entry name" value="TRNASYNTHLEU"/>
</dbReference>
<dbReference type="RefSeq" id="WP_284353348.1">
    <property type="nucleotide sequence ID" value="NZ_BSKF01000001.1"/>
</dbReference>
<evidence type="ECO:0000256" key="7">
    <source>
        <dbReference type="ARBA" id="ARBA00023146"/>
    </source>
</evidence>
<dbReference type="InterPro" id="IPR013155">
    <property type="entry name" value="M/V/L/I-tRNA-synth_anticd-bd"/>
</dbReference>
<dbReference type="SUPFAM" id="SSF50677">
    <property type="entry name" value="ValRS/IleRS/LeuRS editing domain"/>
    <property type="match status" value="1"/>
</dbReference>
<dbReference type="PANTHER" id="PTHR43740:SF2">
    <property type="entry name" value="LEUCINE--TRNA LIGASE, MITOCHONDRIAL"/>
    <property type="match status" value="1"/>
</dbReference>
<dbReference type="GO" id="GO:0002161">
    <property type="term" value="F:aminoacyl-tRNA deacylase activity"/>
    <property type="evidence" value="ECO:0007669"/>
    <property type="project" value="InterPro"/>
</dbReference>
<keyword evidence="4 9" id="KW-0547">Nucleotide-binding</keyword>
<evidence type="ECO:0000313" key="16">
    <source>
        <dbReference type="Proteomes" id="UP001161257"/>
    </source>
</evidence>
<protein>
    <recommendedName>
        <fullName evidence="9">Leucine--tRNA ligase</fullName>
        <ecNumber evidence="9">6.1.1.4</ecNumber>
    </recommendedName>
    <alternativeName>
        <fullName evidence="9">Leucyl-tRNA synthetase</fullName>
        <shortName evidence="9">LeuRS</shortName>
    </alternativeName>
</protein>
<dbReference type="InterPro" id="IPR009080">
    <property type="entry name" value="tRNAsynth_Ia_anticodon-bd"/>
</dbReference>
<dbReference type="Gene3D" id="1.10.730.10">
    <property type="entry name" value="Isoleucyl-tRNA Synthetase, Domain 1"/>
    <property type="match status" value="2"/>
</dbReference>
<proteinExistence type="inferred from homology"/>
<evidence type="ECO:0000259" key="14">
    <source>
        <dbReference type="Pfam" id="PF13603"/>
    </source>
</evidence>
<dbReference type="InterPro" id="IPR002300">
    <property type="entry name" value="aa-tRNA-synth_Ia"/>
</dbReference>
<dbReference type="GO" id="GO:0004823">
    <property type="term" value="F:leucine-tRNA ligase activity"/>
    <property type="evidence" value="ECO:0007669"/>
    <property type="project" value="UniProtKB-UniRule"/>
</dbReference>
<evidence type="ECO:0000259" key="13">
    <source>
        <dbReference type="Pfam" id="PF09334"/>
    </source>
</evidence>
<feature type="domain" description="Leucyl-tRNA synthetase editing" evidence="14">
    <location>
        <begin position="221"/>
        <end position="407"/>
    </location>
</feature>
<dbReference type="SUPFAM" id="SSF47323">
    <property type="entry name" value="Anticodon-binding domain of a subclass of class I aminoacyl-tRNA synthetases"/>
    <property type="match status" value="1"/>
</dbReference>
<keyword evidence="5 9" id="KW-0067">ATP-binding</keyword>
<keyword evidence="6 9" id="KW-0648">Protein biosynthesis</keyword>
<organism evidence="15 16">
    <name type="scientific">Pseudomonas putida</name>
    <name type="common">Arthrobacter siderocapsulatus</name>
    <dbReference type="NCBI Taxonomy" id="303"/>
    <lineage>
        <taxon>Bacteria</taxon>
        <taxon>Pseudomonadati</taxon>
        <taxon>Pseudomonadota</taxon>
        <taxon>Gammaproteobacteria</taxon>
        <taxon>Pseudomonadales</taxon>
        <taxon>Pseudomonadaceae</taxon>
        <taxon>Pseudomonas</taxon>
    </lineage>
</organism>
<evidence type="ECO:0000256" key="9">
    <source>
        <dbReference type="HAMAP-Rule" id="MF_00049"/>
    </source>
</evidence>
<evidence type="ECO:0000256" key="3">
    <source>
        <dbReference type="ARBA" id="ARBA00022598"/>
    </source>
</evidence>
<accession>A0AA37R9T5</accession>
<feature type="domain" description="Methionyl/Valyl/Leucyl/Isoleucyl-tRNA synthetase anticodon-binding" evidence="12">
    <location>
        <begin position="707"/>
        <end position="831"/>
    </location>
</feature>
<dbReference type="InterPro" id="IPR001412">
    <property type="entry name" value="aa-tRNA-synth_I_CS"/>
</dbReference>
<dbReference type="Gene3D" id="3.90.740.10">
    <property type="entry name" value="Valyl/Leucyl/Isoleucyl-tRNA synthetase, editing domain"/>
    <property type="match status" value="1"/>
</dbReference>
<dbReference type="FunFam" id="1.10.730.10:FF:000003">
    <property type="entry name" value="Leucine--tRNA ligase"/>
    <property type="match status" value="1"/>
</dbReference>
<reference evidence="15" key="1">
    <citation type="submission" date="2023-01" db="EMBL/GenBank/DDBJ databases">
        <title>Whole-genome sequence of Pseudomonas putida NBRC 14671.</title>
        <authorList>
            <person name="Morohoshi T."/>
            <person name="Someya N."/>
        </authorList>
    </citation>
    <scope>NUCLEOTIDE SEQUENCE</scope>
    <source>
        <strain evidence="15">NBRC 14671</strain>
    </source>
</reference>
<dbReference type="Gene3D" id="3.40.50.620">
    <property type="entry name" value="HUPs"/>
    <property type="match status" value="2"/>
</dbReference>
<comment type="catalytic activity">
    <reaction evidence="8 9">
        <text>tRNA(Leu) + L-leucine + ATP = L-leucyl-tRNA(Leu) + AMP + diphosphate</text>
        <dbReference type="Rhea" id="RHEA:11688"/>
        <dbReference type="Rhea" id="RHEA-COMP:9613"/>
        <dbReference type="Rhea" id="RHEA-COMP:9622"/>
        <dbReference type="ChEBI" id="CHEBI:30616"/>
        <dbReference type="ChEBI" id="CHEBI:33019"/>
        <dbReference type="ChEBI" id="CHEBI:57427"/>
        <dbReference type="ChEBI" id="CHEBI:78442"/>
        <dbReference type="ChEBI" id="CHEBI:78494"/>
        <dbReference type="ChEBI" id="CHEBI:456215"/>
        <dbReference type="EC" id="6.1.1.4"/>
    </reaction>
</comment>
<dbReference type="GO" id="GO:0005524">
    <property type="term" value="F:ATP binding"/>
    <property type="evidence" value="ECO:0007669"/>
    <property type="project" value="UniProtKB-UniRule"/>
</dbReference>
<sequence length="868" mass="96707">MHEQYTPRDIEAAAQNFWDEQQSFAVTEQPGKDTYYCLSMFPYPSGKLHMGHVRNYTIGDVIARYQRMLGKNVLQPMGWDAFGMPAENAAMKNNVAPAKWTYENIDYMKTQLKSLGLAIDWAREVTTCKPDYYRWEQWLFTRLFEKGIIYRKNGTVNWDPADQTVLANEQVIDGRGWRSGALIEKREIPMYYFRITDYADELLESLDELPGWPEQVKTMQRNWIGKSRGMEVQFPYDQASIGHEGTLKVFTTRPDTLMGATYVAVAAEHPLATQAAQGNPALQAFIDECKSGSVAEADMATQEKKGMATSLLVEHPLTGEKLPVWVANYVLMHYGDGAVMAVPAHDERDFEFAHKYNLPVKAVVRTSAGDDVGSEWQAAYGEHGQLINSAEFDGLDFAGAFDAIEAALIRKELGKSRTQFRLRDWGISRQRYWGCPIPIIHCPSCGDVPVPEDQLPVTLPENVVPDGAGSPLARMPEFYECTCPKCGTAAKRETDTMDTFVESSWYFARYASPNYDKGLVDPKAANHWLPVDQYIGGIEHAILHLLYARFFHKLMRDEGLVTSNEPFKNLLTQGMVVAETYYRVASNGGKDWFNPADVEIERDAKAKIIGARLKTDGLPVEIGGTEKMSKSKNNGVDPQSMIEAYGADTCRLFMMFASPPDMSLEWSDSGVEGASRFLRRVWRLAQAHVSQGLPGKLDVAALDDAQKAIRRAIHAAIKQASTDVGQFHKFNTAIAQVMTVMNVLEKAPQTSEQDRALLQEGLEAVTLLLAPITPHISHALWQQLGHAGSVIDAAWPSVDEQALVQDTITLVVQVNGKLRGQVEMPAAASREEVEAAARSNENVLRFIDGLTIRKVIVVPGKLVNIVAN</sequence>
<dbReference type="InterPro" id="IPR015413">
    <property type="entry name" value="Methionyl/Leucyl_tRNA_Synth"/>
</dbReference>
<dbReference type="FunFam" id="2.20.28.290:FF:000001">
    <property type="entry name" value="Leucine--tRNA ligase"/>
    <property type="match status" value="1"/>
</dbReference>
<comment type="subcellular location">
    <subcellularLocation>
        <location evidence="9">Cytoplasm</location>
    </subcellularLocation>
</comment>
<evidence type="ECO:0000259" key="12">
    <source>
        <dbReference type="Pfam" id="PF08264"/>
    </source>
</evidence>
<evidence type="ECO:0000259" key="11">
    <source>
        <dbReference type="Pfam" id="PF00133"/>
    </source>
</evidence>
<evidence type="ECO:0000256" key="5">
    <source>
        <dbReference type="ARBA" id="ARBA00022840"/>
    </source>
</evidence>
<dbReference type="Proteomes" id="UP001161257">
    <property type="component" value="Unassembled WGS sequence"/>
</dbReference>
<dbReference type="GO" id="GO:0006429">
    <property type="term" value="P:leucyl-tRNA aminoacylation"/>
    <property type="evidence" value="ECO:0007669"/>
    <property type="project" value="UniProtKB-UniRule"/>
</dbReference>
<evidence type="ECO:0000256" key="4">
    <source>
        <dbReference type="ARBA" id="ARBA00022741"/>
    </source>
</evidence>
<dbReference type="CDD" id="cd07958">
    <property type="entry name" value="Anticodon_Ia_Leu_BEm"/>
    <property type="match status" value="1"/>
</dbReference>
<dbReference type="Pfam" id="PF09334">
    <property type="entry name" value="tRNA-synt_1g"/>
    <property type="match status" value="1"/>
</dbReference>
<gene>
    <name evidence="9 15" type="primary">leuS</name>
    <name evidence="15" type="ORF">PPUN14671_09800</name>
</gene>
<dbReference type="CDD" id="cd00812">
    <property type="entry name" value="LeuRS_core"/>
    <property type="match status" value="1"/>
</dbReference>
<dbReference type="Gene3D" id="2.20.28.290">
    <property type="match status" value="1"/>
</dbReference>
<comment type="similarity">
    <text evidence="1 9 10">Belongs to the class-I aminoacyl-tRNA synthetase family.</text>
</comment>